<sequence length="344" mass="38201">MSLKGYKSNPLDIYISVGNSTNVTSSVITRDAVKSTMPLNGSNNNNSGIVPIISAFKKGIIVQQNFLDCDDIKKLEIVRQISSGINKVVFEVKLPGSNSGSGVGVSAIAKRTFQLGPYKQGLIKKETKFLKELQEEYGIEETLGYFGECDASSSLSDESFTERFKKGKGNISDIMRDFFVGYTSIVEMGTPLLLNDQLIGPSSSHICTIASRKCFANFFTESDLEDLKNIARQYANFSKYPMTLRKRHFLDNCKAEHYVATTTGSLRHADLDMVYERRDLTYSEALEINCSVIRLLLNNETLNCSSSTTTTTANNNPIDDEAREERNHRHINVTAAVNYCSALP</sequence>
<dbReference type="AlphaFoldDB" id="A0A1E7EZF2"/>
<dbReference type="KEGG" id="fcy:FRACYDRAFT_245862"/>
<protein>
    <submittedName>
        <fullName evidence="1">Uncharacterized protein</fullName>
    </submittedName>
</protein>
<name>A0A1E7EZF2_9STRA</name>
<keyword evidence="2" id="KW-1185">Reference proteome</keyword>
<organism evidence="1 2">
    <name type="scientific">Fragilariopsis cylindrus CCMP1102</name>
    <dbReference type="NCBI Taxonomy" id="635003"/>
    <lineage>
        <taxon>Eukaryota</taxon>
        <taxon>Sar</taxon>
        <taxon>Stramenopiles</taxon>
        <taxon>Ochrophyta</taxon>
        <taxon>Bacillariophyta</taxon>
        <taxon>Bacillariophyceae</taxon>
        <taxon>Bacillariophycidae</taxon>
        <taxon>Bacillariales</taxon>
        <taxon>Bacillariaceae</taxon>
        <taxon>Fragilariopsis</taxon>
    </lineage>
</organism>
<dbReference type="EMBL" id="KV784368">
    <property type="protein sequence ID" value="OEU11390.1"/>
    <property type="molecule type" value="Genomic_DNA"/>
</dbReference>
<reference evidence="1 2" key="1">
    <citation type="submission" date="2016-09" db="EMBL/GenBank/DDBJ databases">
        <title>Extensive genetic diversity and differential bi-allelic expression allows diatom success in the polar Southern Ocean.</title>
        <authorList>
            <consortium name="DOE Joint Genome Institute"/>
            <person name="Mock T."/>
            <person name="Otillar R.P."/>
            <person name="Strauss J."/>
            <person name="Dupont C."/>
            <person name="Frickenhaus S."/>
            <person name="Maumus F."/>
            <person name="Mcmullan M."/>
            <person name="Sanges R."/>
            <person name="Schmutz J."/>
            <person name="Toseland A."/>
            <person name="Valas R."/>
            <person name="Veluchamy A."/>
            <person name="Ward B.J."/>
            <person name="Allen A."/>
            <person name="Barry K."/>
            <person name="Falciatore A."/>
            <person name="Ferrante M."/>
            <person name="Fortunato A.E."/>
            <person name="Gloeckner G."/>
            <person name="Gruber A."/>
            <person name="Hipkin R."/>
            <person name="Janech M."/>
            <person name="Kroth P."/>
            <person name="Leese F."/>
            <person name="Lindquist E."/>
            <person name="Lyon B.R."/>
            <person name="Martin J."/>
            <person name="Mayer C."/>
            <person name="Parker M."/>
            <person name="Quesneville H."/>
            <person name="Raymond J."/>
            <person name="Uhlig C."/>
            <person name="Valentin K.U."/>
            <person name="Worden A.Z."/>
            <person name="Armbrust E.V."/>
            <person name="Bowler C."/>
            <person name="Green B."/>
            <person name="Moulton V."/>
            <person name="Van Oosterhout C."/>
            <person name="Grigoriev I."/>
        </authorList>
    </citation>
    <scope>NUCLEOTIDE SEQUENCE [LARGE SCALE GENOMIC DNA]</scope>
    <source>
        <strain evidence="1 2">CCMP1102</strain>
    </source>
</reference>
<evidence type="ECO:0000313" key="2">
    <source>
        <dbReference type="Proteomes" id="UP000095751"/>
    </source>
</evidence>
<dbReference type="InParanoid" id="A0A1E7EZF2"/>
<accession>A0A1E7EZF2</accession>
<evidence type="ECO:0000313" key="1">
    <source>
        <dbReference type="EMBL" id="OEU11390.1"/>
    </source>
</evidence>
<proteinExistence type="predicted"/>
<dbReference type="Proteomes" id="UP000095751">
    <property type="component" value="Unassembled WGS sequence"/>
</dbReference>
<gene>
    <name evidence="1" type="ORF">FRACYDRAFT_245862</name>
</gene>